<name>A0A972FL69_9FLAO</name>
<dbReference type="GO" id="GO:0022857">
    <property type="term" value="F:transmembrane transporter activity"/>
    <property type="evidence" value="ECO:0007669"/>
    <property type="project" value="TreeGrafter"/>
</dbReference>
<comment type="caution">
    <text evidence="10">The sequence shown here is derived from an EMBL/GenBank/DDBJ whole genome shotgun (WGS) entry which is preliminary data.</text>
</comment>
<sequence>MFKLLRENIRIAMGSIRTQLLRTVLTIFIIGIGIWALVGILTVVSALEHTITSDFASMGSNTFNMEQYNISDQIDGNNGKKQKVNPIISYPQAKAFKEKYTYPYTQTSVSFQAVTSAEVKYESKKTDPDIAVFGVDENYMPNTGNEISKGRNFSASDIRNNTYVCILGSDFEKGLFEGVENPIDKVISIRGSRFRVIGILKEKGSTFGNSQDLRVFIPIQVARSMYSQPNINYTVSVMVTYKEMLDRAVDNAVLTMRNIRKLTPTQTDNFGVSRSDDLINRILSITGYLNIAAWVIGIITIFGSSIALMNIMLVSVTERTREIGVRKALGANRSTIAIQFFVETLVIGQLGGLIGMIIGILSGYGVASLLNFSFAIPWGAMLAAVATTFVVAIVSGLYPAVKASRLDPIEALRYE</sequence>
<evidence type="ECO:0000259" key="9">
    <source>
        <dbReference type="Pfam" id="PF12704"/>
    </source>
</evidence>
<evidence type="ECO:0000259" key="8">
    <source>
        <dbReference type="Pfam" id="PF02687"/>
    </source>
</evidence>
<proteinExistence type="inferred from homology"/>
<dbReference type="PANTHER" id="PTHR30572:SF4">
    <property type="entry name" value="ABC TRANSPORTER PERMEASE YTRF"/>
    <property type="match status" value="1"/>
</dbReference>
<gene>
    <name evidence="10" type="ORF">G6047_08520</name>
</gene>
<dbReference type="Pfam" id="PF02687">
    <property type="entry name" value="FtsX"/>
    <property type="match status" value="1"/>
</dbReference>
<evidence type="ECO:0000256" key="1">
    <source>
        <dbReference type="ARBA" id="ARBA00004651"/>
    </source>
</evidence>
<organism evidence="10 11">
    <name type="scientific">Flavobacterium silvaticum</name>
    <dbReference type="NCBI Taxonomy" id="1852020"/>
    <lineage>
        <taxon>Bacteria</taxon>
        <taxon>Pseudomonadati</taxon>
        <taxon>Bacteroidota</taxon>
        <taxon>Flavobacteriia</taxon>
        <taxon>Flavobacteriales</taxon>
        <taxon>Flavobacteriaceae</taxon>
        <taxon>Flavobacterium</taxon>
    </lineage>
</organism>
<evidence type="ECO:0000256" key="2">
    <source>
        <dbReference type="ARBA" id="ARBA00022475"/>
    </source>
</evidence>
<dbReference type="PANTHER" id="PTHR30572">
    <property type="entry name" value="MEMBRANE COMPONENT OF TRANSPORTER-RELATED"/>
    <property type="match status" value="1"/>
</dbReference>
<dbReference type="InterPro" id="IPR025857">
    <property type="entry name" value="MacB_PCD"/>
</dbReference>
<dbReference type="Pfam" id="PF12704">
    <property type="entry name" value="MacB_PCD"/>
    <property type="match status" value="1"/>
</dbReference>
<dbReference type="EMBL" id="JAAMPU010000104">
    <property type="protein sequence ID" value="NMH28074.1"/>
    <property type="molecule type" value="Genomic_DNA"/>
</dbReference>
<evidence type="ECO:0000313" key="11">
    <source>
        <dbReference type="Proteomes" id="UP000712080"/>
    </source>
</evidence>
<feature type="transmembrane region" description="Helical" evidence="7">
    <location>
        <begin position="291"/>
        <end position="316"/>
    </location>
</feature>
<dbReference type="InterPro" id="IPR003838">
    <property type="entry name" value="ABC3_permease_C"/>
</dbReference>
<evidence type="ECO:0000256" key="3">
    <source>
        <dbReference type="ARBA" id="ARBA00022692"/>
    </source>
</evidence>
<comment type="subcellular location">
    <subcellularLocation>
        <location evidence="1">Cell membrane</location>
        <topology evidence="1">Multi-pass membrane protein</topology>
    </subcellularLocation>
</comment>
<dbReference type="Proteomes" id="UP000712080">
    <property type="component" value="Unassembled WGS sequence"/>
</dbReference>
<feature type="transmembrane region" description="Helical" evidence="7">
    <location>
        <begin position="20"/>
        <end position="47"/>
    </location>
</feature>
<protein>
    <submittedName>
        <fullName evidence="10">FtsX-like permease family protein</fullName>
    </submittedName>
</protein>
<feature type="transmembrane region" description="Helical" evidence="7">
    <location>
        <begin position="337"/>
        <end position="364"/>
    </location>
</feature>
<evidence type="ECO:0000256" key="5">
    <source>
        <dbReference type="ARBA" id="ARBA00023136"/>
    </source>
</evidence>
<evidence type="ECO:0000256" key="7">
    <source>
        <dbReference type="SAM" id="Phobius"/>
    </source>
</evidence>
<keyword evidence="5 7" id="KW-0472">Membrane</keyword>
<keyword evidence="2" id="KW-1003">Cell membrane</keyword>
<dbReference type="InterPro" id="IPR050250">
    <property type="entry name" value="Macrolide_Exporter_MacB"/>
</dbReference>
<accession>A0A972FL69</accession>
<keyword evidence="4 7" id="KW-1133">Transmembrane helix</keyword>
<evidence type="ECO:0000313" key="10">
    <source>
        <dbReference type="EMBL" id="NMH28074.1"/>
    </source>
</evidence>
<feature type="transmembrane region" description="Helical" evidence="7">
    <location>
        <begin position="376"/>
        <end position="398"/>
    </location>
</feature>
<feature type="domain" description="MacB-like periplasmic core" evidence="9">
    <location>
        <begin position="23"/>
        <end position="244"/>
    </location>
</feature>
<reference evidence="10" key="1">
    <citation type="submission" date="2020-02" db="EMBL/GenBank/DDBJ databases">
        <title>Flavobacterium sp. genome.</title>
        <authorList>
            <person name="Jung H.S."/>
            <person name="Baek J.H."/>
            <person name="Jeon C.O."/>
        </authorList>
    </citation>
    <scope>NUCLEOTIDE SEQUENCE</scope>
    <source>
        <strain evidence="10">SE-s28</strain>
    </source>
</reference>
<dbReference type="RefSeq" id="WP_169527184.1">
    <property type="nucleotide sequence ID" value="NZ_JAAMPU010000104.1"/>
</dbReference>
<dbReference type="GO" id="GO:0005886">
    <property type="term" value="C:plasma membrane"/>
    <property type="evidence" value="ECO:0007669"/>
    <property type="project" value="UniProtKB-SubCell"/>
</dbReference>
<dbReference type="AlphaFoldDB" id="A0A972FL69"/>
<evidence type="ECO:0000256" key="6">
    <source>
        <dbReference type="ARBA" id="ARBA00038076"/>
    </source>
</evidence>
<feature type="domain" description="ABC3 transporter permease C-terminal" evidence="8">
    <location>
        <begin position="295"/>
        <end position="408"/>
    </location>
</feature>
<comment type="similarity">
    <text evidence="6">Belongs to the ABC-4 integral membrane protein family.</text>
</comment>
<keyword evidence="11" id="KW-1185">Reference proteome</keyword>
<keyword evidence="3 7" id="KW-0812">Transmembrane</keyword>
<evidence type="ECO:0000256" key="4">
    <source>
        <dbReference type="ARBA" id="ARBA00022989"/>
    </source>
</evidence>